<dbReference type="Proteomes" id="UP000326924">
    <property type="component" value="Unassembled WGS sequence"/>
</dbReference>
<comment type="caution">
    <text evidence="3">The sequence shown here is derived from an EMBL/GenBank/DDBJ whole genome shotgun (WGS) entry which is preliminary data.</text>
</comment>
<dbReference type="GO" id="GO:0016810">
    <property type="term" value="F:hydrolase activity, acting on carbon-nitrogen (but not peptide) bonds"/>
    <property type="evidence" value="ECO:0007669"/>
    <property type="project" value="InterPro"/>
</dbReference>
<dbReference type="InterPro" id="IPR011059">
    <property type="entry name" value="Metal-dep_hydrolase_composite"/>
</dbReference>
<dbReference type="InterPro" id="IPR013108">
    <property type="entry name" value="Amidohydro_3"/>
</dbReference>
<dbReference type="SUPFAM" id="SSF51556">
    <property type="entry name" value="Metallo-dependent hydrolases"/>
    <property type="match status" value="1"/>
</dbReference>
<keyword evidence="3" id="KW-0378">Hydrolase</keyword>
<dbReference type="PANTHER" id="PTHR22642">
    <property type="entry name" value="IMIDAZOLONEPROPIONASE"/>
    <property type="match status" value="1"/>
</dbReference>
<evidence type="ECO:0000313" key="4">
    <source>
        <dbReference type="Proteomes" id="UP000326924"/>
    </source>
</evidence>
<dbReference type="EMBL" id="VXIS01000025">
    <property type="protein sequence ID" value="KAA8912343.1"/>
    <property type="molecule type" value="Genomic_DNA"/>
</dbReference>
<dbReference type="CDD" id="cd01300">
    <property type="entry name" value="YtcJ_like"/>
    <property type="match status" value="1"/>
</dbReference>
<name>A0A5J5F6D8_9PEZI</name>
<dbReference type="AlphaFoldDB" id="A0A5J5F6D8"/>
<gene>
    <name evidence="3" type="ORF">FN846DRAFT_933660</name>
</gene>
<evidence type="ECO:0000313" key="3">
    <source>
        <dbReference type="EMBL" id="KAA8912343.1"/>
    </source>
</evidence>
<accession>A0A5J5F6D8</accession>
<feature type="chain" id="PRO_5023836168" evidence="1">
    <location>
        <begin position="24"/>
        <end position="580"/>
    </location>
</feature>
<protein>
    <submittedName>
        <fullName evidence="3">Amidohydrolase family-domain-containing protein</fullName>
    </submittedName>
</protein>
<dbReference type="Pfam" id="PF07969">
    <property type="entry name" value="Amidohydro_3"/>
    <property type="match status" value="1"/>
</dbReference>
<evidence type="ECO:0000256" key="1">
    <source>
        <dbReference type="SAM" id="SignalP"/>
    </source>
</evidence>
<sequence>MLQHALLFLSLLISALLVRHLHELPLAFRPQGDVHCYGSIATLSASNSVYAPGCLRLTRDGRFSSVFSANEEELRRKEKQEGWNIDLTGHALPGLWDGHAHLLQYGEMLASVQLHDARGFTEIHALIGAYRQLHPGAGSRQSWIIGMGWDQSHLPHGLLPSAKDLPADLYILLHRIDFHCIWVSPPVLSLLGPQIPAPPEGGTIPSAGVFCDNAIDLILPFLPPPTKAQKKSFVLNAQRKLHSYGMVGIHDAGVVQEDRELYEEMAETGELQLRIYAMVECRIRNSFCPEEAKKVEREDGMLIVRSVKLFADGALGSWGAALLAPYSDKPSTNGTMLLAPSLLTQLTAQWSAAGYQVNIHAIGDAANRAAISAIASARPKNVPSPAFRLEHAQIIAPEDQRKLPALGIVASIQPTHATSDQFIAEARLGKQRLAESAYRMKSLLQAGVPVVLGSDFPVEPPPALRGVYAAVTRRDPATGRWVGGGNGFFEEQRLTVWEALSGFTRGVAFAGGASDEAGAVEKGKWADWIVLDRRVVEDPKSGWEWLREEEGLVRETWIRGKRVFGRTEGEASAGISFELA</sequence>
<feature type="domain" description="Amidohydrolase 3" evidence="2">
    <location>
        <begin position="85"/>
        <end position="564"/>
    </location>
</feature>
<dbReference type="InterPro" id="IPR032466">
    <property type="entry name" value="Metal_Hydrolase"/>
</dbReference>
<keyword evidence="4" id="KW-1185">Reference proteome</keyword>
<proteinExistence type="predicted"/>
<evidence type="ECO:0000259" key="2">
    <source>
        <dbReference type="Pfam" id="PF07969"/>
    </source>
</evidence>
<dbReference type="Gene3D" id="3.20.20.140">
    <property type="entry name" value="Metal-dependent hydrolases"/>
    <property type="match status" value="1"/>
</dbReference>
<keyword evidence="1" id="KW-0732">Signal</keyword>
<dbReference type="InParanoid" id="A0A5J5F6D8"/>
<dbReference type="OrthoDB" id="3501663at2759"/>
<feature type="signal peptide" evidence="1">
    <location>
        <begin position="1"/>
        <end position="23"/>
    </location>
</feature>
<dbReference type="Gene3D" id="3.10.310.70">
    <property type="match status" value="1"/>
</dbReference>
<dbReference type="InterPro" id="IPR033932">
    <property type="entry name" value="YtcJ-like"/>
</dbReference>
<organism evidence="3 4">
    <name type="scientific">Sphaerosporella brunnea</name>
    <dbReference type="NCBI Taxonomy" id="1250544"/>
    <lineage>
        <taxon>Eukaryota</taxon>
        <taxon>Fungi</taxon>
        <taxon>Dikarya</taxon>
        <taxon>Ascomycota</taxon>
        <taxon>Pezizomycotina</taxon>
        <taxon>Pezizomycetes</taxon>
        <taxon>Pezizales</taxon>
        <taxon>Pyronemataceae</taxon>
        <taxon>Sphaerosporella</taxon>
    </lineage>
</organism>
<dbReference type="Gene3D" id="2.30.40.10">
    <property type="entry name" value="Urease, subunit C, domain 1"/>
    <property type="match status" value="1"/>
</dbReference>
<reference evidence="3 4" key="1">
    <citation type="submission" date="2019-09" db="EMBL/GenBank/DDBJ databases">
        <title>Draft genome of the ectomycorrhizal ascomycete Sphaerosporella brunnea.</title>
        <authorList>
            <consortium name="DOE Joint Genome Institute"/>
            <person name="Benucci G.M."/>
            <person name="Marozzi G."/>
            <person name="Antonielli L."/>
            <person name="Sanchez S."/>
            <person name="Marco P."/>
            <person name="Wang X."/>
            <person name="Falini L.B."/>
            <person name="Barry K."/>
            <person name="Haridas S."/>
            <person name="Lipzen A."/>
            <person name="Labutti K."/>
            <person name="Grigoriev I.V."/>
            <person name="Murat C."/>
            <person name="Martin F."/>
            <person name="Albertini E."/>
            <person name="Donnini D."/>
            <person name="Bonito G."/>
        </authorList>
    </citation>
    <scope>NUCLEOTIDE SEQUENCE [LARGE SCALE GENOMIC DNA]</scope>
    <source>
        <strain evidence="3 4">Sb_GMNB300</strain>
    </source>
</reference>
<dbReference type="PANTHER" id="PTHR22642:SF2">
    <property type="entry name" value="PROTEIN LONG AFTER FAR-RED 3"/>
    <property type="match status" value="1"/>
</dbReference>